<feature type="compositionally biased region" description="Basic and acidic residues" evidence="1">
    <location>
        <begin position="1"/>
        <end position="17"/>
    </location>
</feature>
<sequence>MVAYKKDGGHKTYDPHLHPPSRTSLHPDAQAPPAWAASSTFPPHSPRLTQSHLCHQYSPSTTLGLTLTMPSSPKTSTLATPDLIFLYSVPYLFFDSSSITFFSSLPTTQATHLATARLATMGFGRAANPSPAVTPLTSALTTIATAPTASHAP</sequence>
<evidence type="ECO:0000313" key="2">
    <source>
        <dbReference type="EMBL" id="CAJ1964579.1"/>
    </source>
</evidence>
<protein>
    <submittedName>
        <fullName evidence="2">Uncharacterized protein</fullName>
    </submittedName>
</protein>
<name>A0AA86SLP0_9FABA</name>
<dbReference type="Proteomes" id="UP001189624">
    <property type="component" value="Chromosome 6"/>
</dbReference>
<dbReference type="AlphaFoldDB" id="A0AA86SLP0"/>
<reference evidence="2" key="1">
    <citation type="submission" date="2023-10" db="EMBL/GenBank/DDBJ databases">
        <authorList>
            <person name="Domelevo Entfellner J.-B."/>
        </authorList>
    </citation>
    <scope>NUCLEOTIDE SEQUENCE</scope>
</reference>
<dbReference type="EMBL" id="OY731403">
    <property type="protein sequence ID" value="CAJ1964579.1"/>
    <property type="molecule type" value="Genomic_DNA"/>
</dbReference>
<gene>
    <name evidence="2" type="ORF">AYBTSS11_LOCUS20392</name>
</gene>
<feature type="region of interest" description="Disordered" evidence="1">
    <location>
        <begin position="1"/>
        <end position="42"/>
    </location>
</feature>
<dbReference type="Gramene" id="rna-AYBTSS11_LOCUS20392">
    <property type="protein sequence ID" value="CAJ1964579.1"/>
    <property type="gene ID" value="gene-AYBTSS11_LOCUS20392"/>
</dbReference>
<proteinExistence type="predicted"/>
<accession>A0AA86SLP0</accession>
<evidence type="ECO:0000256" key="1">
    <source>
        <dbReference type="SAM" id="MobiDB-lite"/>
    </source>
</evidence>
<organism evidence="2 3">
    <name type="scientific">Sphenostylis stenocarpa</name>
    <dbReference type="NCBI Taxonomy" id="92480"/>
    <lineage>
        <taxon>Eukaryota</taxon>
        <taxon>Viridiplantae</taxon>
        <taxon>Streptophyta</taxon>
        <taxon>Embryophyta</taxon>
        <taxon>Tracheophyta</taxon>
        <taxon>Spermatophyta</taxon>
        <taxon>Magnoliopsida</taxon>
        <taxon>eudicotyledons</taxon>
        <taxon>Gunneridae</taxon>
        <taxon>Pentapetalae</taxon>
        <taxon>rosids</taxon>
        <taxon>fabids</taxon>
        <taxon>Fabales</taxon>
        <taxon>Fabaceae</taxon>
        <taxon>Papilionoideae</taxon>
        <taxon>50 kb inversion clade</taxon>
        <taxon>NPAAA clade</taxon>
        <taxon>indigoferoid/millettioid clade</taxon>
        <taxon>Phaseoleae</taxon>
        <taxon>Sphenostylis</taxon>
    </lineage>
</organism>
<evidence type="ECO:0000313" key="3">
    <source>
        <dbReference type="Proteomes" id="UP001189624"/>
    </source>
</evidence>
<keyword evidence="3" id="KW-1185">Reference proteome</keyword>